<reference evidence="2 3" key="1">
    <citation type="journal article" date="2019" name="Nat. Ecol. Evol.">
        <title>Megaphylogeny resolves global patterns of mushroom evolution.</title>
        <authorList>
            <person name="Varga T."/>
            <person name="Krizsan K."/>
            <person name="Foldi C."/>
            <person name="Dima B."/>
            <person name="Sanchez-Garcia M."/>
            <person name="Sanchez-Ramirez S."/>
            <person name="Szollosi G.J."/>
            <person name="Szarkandi J.G."/>
            <person name="Papp V."/>
            <person name="Albert L."/>
            <person name="Andreopoulos W."/>
            <person name="Angelini C."/>
            <person name="Antonin V."/>
            <person name="Barry K.W."/>
            <person name="Bougher N.L."/>
            <person name="Buchanan P."/>
            <person name="Buyck B."/>
            <person name="Bense V."/>
            <person name="Catcheside P."/>
            <person name="Chovatia M."/>
            <person name="Cooper J."/>
            <person name="Damon W."/>
            <person name="Desjardin D."/>
            <person name="Finy P."/>
            <person name="Geml J."/>
            <person name="Haridas S."/>
            <person name="Hughes K."/>
            <person name="Justo A."/>
            <person name="Karasinski D."/>
            <person name="Kautmanova I."/>
            <person name="Kiss B."/>
            <person name="Kocsube S."/>
            <person name="Kotiranta H."/>
            <person name="LaButti K.M."/>
            <person name="Lechner B.E."/>
            <person name="Liimatainen K."/>
            <person name="Lipzen A."/>
            <person name="Lukacs Z."/>
            <person name="Mihaltcheva S."/>
            <person name="Morgado L.N."/>
            <person name="Niskanen T."/>
            <person name="Noordeloos M.E."/>
            <person name="Ohm R.A."/>
            <person name="Ortiz-Santana B."/>
            <person name="Ovrebo C."/>
            <person name="Racz N."/>
            <person name="Riley R."/>
            <person name="Savchenko A."/>
            <person name="Shiryaev A."/>
            <person name="Soop K."/>
            <person name="Spirin V."/>
            <person name="Szebenyi C."/>
            <person name="Tomsovsky M."/>
            <person name="Tulloss R.E."/>
            <person name="Uehling J."/>
            <person name="Grigoriev I.V."/>
            <person name="Vagvolgyi C."/>
            <person name="Papp T."/>
            <person name="Martin F.M."/>
            <person name="Miettinen O."/>
            <person name="Hibbett D.S."/>
            <person name="Nagy L.G."/>
        </authorList>
    </citation>
    <scope>NUCLEOTIDE SEQUENCE [LARGE SCALE GENOMIC DNA]</scope>
    <source>
        <strain evidence="2 3">CBS 962.96</strain>
    </source>
</reference>
<evidence type="ECO:0000313" key="2">
    <source>
        <dbReference type="EMBL" id="THU92533.1"/>
    </source>
</evidence>
<gene>
    <name evidence="2" type="ORF">K435DRAFT_800417</name>
</gene>
<dbReference type="AlphaFoldDB" id="A0A4S8LTY1"/>
<dbReference type="Proteomes" id="UP000297245">
    <property type="component" value="Unassembled WGS sequence"/>
</dbReference>
<dbReference type="OrthoDB" id="3203159at2759"/>
<keyword evidence="3" id="KW-1185">Reference proteome</keyword>
<feature type="compositionally biased region" description="Pro residues" evidence="1">
    <location>
        <begin position="1"/>
        <end position="10"/>
    </location>
</feature>
<proteinExistence type="predicted"/>
<evidence type="ECO:0000313" key="3">
    <source>
        <dbReference type="Proteomes" id="UP000297245"/>
    </source>
</evidence>
<accession>A0A4S8LTY1</accession>
<sequence>MSEQVPPPEPNQEAGTNTATTQNTPGFVLDPLKPLGQRVFFFQLNRTHAIRPEQWVIPTICLGMTGLDNVPHLTRSQYKTRVLKDYFSMLDRFLTNFKVTETKPGDSKNNRTVYSFSASNFQELASEMEELLNVHEVARALRLKGRRVPEISYWPEGSVGTDYFLPNNIEIIALAYRVSIEQFLLQIDEVYDFEKGDV</sequence>
<evidence type="ECO:0000256" key="1">
    <source>
        <dbReference type="SAM" id="MobiDB-lite"/>
    </source>
</evidence>
<organism evidence="2 3">
    <name type="scientific">Dendrothele bispora (strain CBS 962.96)</name>
    <dbReference type="NCBI Taxonomy" id="1314807"/>
    <lineage>
        <taxon>Eukaryota</taxon>
        <taxon>Fungi</taxon>
        <taxon>Dikarya</taxon>
        <taxon>Basidiomycota</taxon>
        <taxon>Agaricomycotina</taxon>
        <taxon>Agaricomycetes</taxon>
        <taxon>Agaricomycetidae</taxon>
        <taxon>Agaricales</taxon>
        <taxon>Agaricales incertae sedis</taxon>
        <taxon>Dendrothele</taxon>
    </lineage>
</organism>
<feature type="compositionally biased region" description="Polar residues" evidence="1">
    <location>
        <begin position="13"/>
        <end position="25"/>
    </location>
</feature>
<protein>
    <submittedName>
        <fullName evidence="2">Uncharacterized protein</fullName>
    </submittedName>
</protein>
<name>A0A4S8LTY1_DENBC</name>
<dbReference type="EMBL" id="ML179276">
    <property type="protein sequence ID" value="THU92533.1"/>
    <property type="molecule type" value="Genomic_DNA"/>
</dbReference>
<feature type="region of interest" description="Disordered" evidence="1">
    <location>
        <begin position="1"/>
        <end position="26"/>
    </location>
</feature>